<dbReference type="Pfam" id="PF00309">
    <property type="entry name" value="Sigma54_AID"/>
    <property type="match status" value="1"/>
</dbReference>
<dbReference type="InterPro" id="IPR038709">
    <property type="entry name" value="RpoN_core-bd_sf"/>
</dbReference>
<dbReference type="KEGG" id="dfl:DFE_0847"/>
<evidence type="ECO:0000256" key="6">
    <source>
        <dbReference type="ARBA" id="ARBA00023082"/>
    </source>
</evidence>
<keyword evidence="4" id="KW-0548">Nucleotidyltransferase</keyword>
<dbReference type="PROSITE" id="PS00718">
    <property type="entry name" value="SIGMA54_2"/>
    <property type="match status" value="1"/>
</dbReference>
<dbReference type="AlphaFoldDB" id="A0A2Z6AWK8"/>
<evidence type="ECO:0000256" key="5">
    <source>
        <dbReference type="ARBA" id="ARBA00023015"/>
    </source>
</evidence>
<dbReference type="InterPro" id="IPR007046">
    <property type="entry name" value="RNA_pol_sigma_54_core-bd"/>
</dbReference>
<dbReference type="PANTHER" id="PTHR32248">
    <property type="entry name" value="RNA POLYMERASE SIGMA-54 FACTOR"/>
    <property type="match status" value="1"/>
</dbReference>
<dbReference type="InterPro" id="IPR000394">
    <property type="entry name" value="RNA_pol_sigma_54"/>
</dbReference>
<keyword evidence="2" id="KW-0240">DNA-directed RNA polymerase</keyword>
<dbReference type="Pfam" id="PF04552">
    <property type="entry name" value="Sigma54_DBD"/>
    <property type="match status" value="1"/>
</dbReference>
<reference evidence="12 13" key="1">
    <citation type="journal article" date="2018" name="Sci. Adv.">
        <title>Multi-heme cytochromes provide a pathway for survival in energy-limited environments.</title>
        <authorList>
            <person name="Deng X."/>
            <person name="Dohmae N."/>
            <person name="Nealson K.H."/>
            <person name="Hashimoto K."/>
            <person name="Okamoto A."/>
        </authorList>
    </citation>
    <scope>NUCLEOTIDE SEQUENCE [LARGE SCALE GENOMIC DNA]</scope>
    <source>
        <strain evidence="12 13">IS5</strain>
    </source>
</reference>
<dbReference type="OrthoDB" id="9814402at2"/>
<organism evidence="12 13">
    <name type="scientific">Desulfovibrio ferrophilus</name>
    <dbReference type="NCBI Taxonomy" id="241368"/>
    <lineage>
        <taxon>Bacteria</taxon>
        <taxon>Pseudomonadati</taxon>
        <taxon>Thermodesulfobacteriota</taxon>
        <taxon>Desulfovibrionia</taxon>
        <taxon>Desulfovibrionales</taxon>
        <taxon>Desulfovibrionaceae</taxon>
        <taxon>Desulfovibrio</taxon>
    </lineage>
</organism>
<keyword evidence="6" id="KW-0731">Sigma factor</keyword>
<keyword evidence="3" id="KW-0808">Transferase</keyword>
<evidence type="ECO:0000256" key="3">
    <source>
        <dbReference type="ARBA" id="ARBA00022679"/>
    </source>
</evidence>
<feature type="region of interest" description="Disordered" evidence="9">
    <location>
        <begin position="49"/>
        <end position="79"/>
    </location>
</feature>
<evidence type="ECO:0000256" key="7">
    <source>
        <dbReference type="ARBA" id="ARBA00023125"/>
    </source>
</evidence>
<evidence type="ECO:0000313" key="12">
    <source>
        <dbReference type="EMBL" id="BBD07573.1"/>
    </source>
</evidence>
<dbReference type="GO" id="GO:0016987">
    <property type="term" value="F:sigma factor activity"/>
    <property type="evidence" value="ECO:0007669"/>
    <property type="project" value="UniProtKB-KW"/>
</dbReference>
<evidence type="ECO:0000256" key="8">
    <source>
        <dbReference type="ARBA" id="ARBA00023163"/>
    </source>
</evidence>
<keyword evidence="8" id="KW-0804">Transcription</keyword>
<evidence type="ECO:0000256" key="9">
    <source>
        <dbReference type="SAM" id="MobiDB-lite"/>
    </source>
</evidence>
<dbReference type="PIRSF" id="PIRSF000774">
    <property type="entry name" value="RpoN"/>
    <property type="match status" value="1"/>
</dbReference>
<comment type="similarity">
    <text evidence="1">Belongs to the sigma-54 factor family.</text>
</comment>
<dbReference type="PANTHER" id="PTHR32248:SF4">
    <property type="entry name" value="RNA POLYMERASE SIGMA-54 FACTOR"/>
    <property type="match status" value="1"/>
</dbReference>
<feature type="domain" description="RNA polymerase sigma factor 54 DNA-binding" evidence="10">
    <location>
        <begin position="324"/>
        <end position="483"/>
    </location>
</feature>
<feature type="domain" description="RNA polymerase sigma factor 54 core-binding" evidence="11">
    <location>
        <begin position="117"/>
        <end position="311"/>
    </location>
</feature>
<keyword evidence="7" id="KW-0238">DNA-binding</keyword>
<evidence type="ECO:0000256" key="2">
    <source>
        <dbReference type="ARBA" id="ARBA00022478"/>
    </source>
</evidence>
<evidence type="ECO:0000256" key="1">
    <source>
        <dbReference type="ARBA" id="ARBA00008798"/>
    </source>
</evidence>
<dbReference type="EMBL" id="AP017378">
    <property type="protein sequence ID" value="BBD07573.1"/>
    <property type="molecule type" value="Genomic_DNA"/>
</dbReference>
<dbReference type="GO" id="GO:0006352">
    <property type="term" value="P:DNA-templated transcription initiation"/>
    <property type="evidence" value="ECO:0007669"/>
    <property type="project" value="InterPro"/>
</dbReference>
<dbReference type="NCBIfam" id="NF009118">
    <property type="entry name" value="PRK12469.1"/>
    <property type="match status" value="1"/>
</dbReference>
<keyword evidence="5" id="KW-0805">Transcription regulation</keyword>
<dbReference type="Gene3D" id="1.10.10.1330">
    <property type="entry name" value="RNA polymerase sigma-54 factor, core-binding domain"/>
    <property type="match status" value="1"/>
</dbReference>
<protein>
    <submittedName>
        <fullName evidence="12">RNA polymerase sigma 54 subunit RpoN</fullName>
    </submittedName>
</protein>
<dbReference type="PROSITE" id="PS00717">
    <property type="entry name" value="SIGMA54_1"/>
    <property type="match status" value="1"/>
</dbReference>
<dbReference type="NCBIfam" id="TIGR02395">
    <property type="entry name" value="rpoN_sigma"/>
    <property type="match status" value="1"/>
</dbReference>
<sequence length="485" mass="55322">MGLELRQQLKLSQQLVMTPQLQQAIKLLQLSRFELLDMVQQELLENPLLEEKPEEEAVERPAEEQAAPTKEETYNDESVEQDLAKTAEWESYLGEFSSTAKQAVGREYETPEEGMSFEARLSAKPSLESHLDWQLRLSGASELDVQIGEQIIGNLDGLGYLRATAEEIADQLEHMPVSVQATSAEVESVILRMQRFDPLGVAARDPRECLLVQLDAYNMDDPILVSLVSEHLEDLEKRRYKPIARKFKISMEELKEYLDVIQTLDPMPGSSFAGSEPQYVSPDVFVYEYDGEFVIVLNEEGLPRLQVSPYYVDSVKTTNSKDKEYMQDRMRSAVWLMKSLYQRQRTLYKVMESIVRFQEEFFRHGVKKLKPLILKDVADDIEMHESTISRITTSKYVSTPHGVHELKFFFNSALGLDDGSQVGSESVKAMIKGYIGSENPRKPLSDEKIAEMLKGELQVNIARRTVAKYRSALGILSSSKRKQIF</sequence>
<dbReference type="GO" id="GO:0016779">
    <property type="term" value="F:nucleotidyltransferase activity"/>
    <property type="evidence" value="ECO:0007669"/>
    <property type="project" value="UniProtKB-KW"/>
</dbReference>
<feature type="compositionally biased region" description="Basic and acidic residues" evidence="9">
    <location>
        <begin position="58"/>
        <end position="73"/>
    </location>
</feature>
<evidence type="ECO:0000259" key="10">
    <source>
        <dbReference type="Pfam" id="PF04552"/>
    </source>
</evidence>
<dbReference type="GO" id="GO:0000428">
    <property type="term" value="C:DNA-directed RNA polymerase complex"/>
    <property type="evidence" value="ECO:0007669"/>
    <property type="project" value="UniProtKB-KW"/>
</dbReference>
<dbReference type="RefSeq" id="WP_126376944.1">
    <property type="nucleotide sequence ID" value="NZ_AP017378.1"/>
</dbReference>
<evidence type="ECO:0000256" key="4">
    <source>
        <dbReference type="ARBA" id="ARBA00022695"/>
    </source>
</evidence>
<dbReference type="PROSITE" id="PS50044">
    <property type="entry name" value="SIGMA54_3"/>
    <property type="match status" value="1"/>
</dbReference>
<proteinExistence type="inferred from homology"/>
<dbReference type="InterPro" id="IPR007634">
    <property type="entry name" value="RNA_pol_sigma_54_DNA-bd"/>
</dbReference>
<dbReference type="Proteomes" id="UP000269883">
    <property type="component" value="Chromosome"/>
</dbReference>
<keyword evidence="13" id="KW-1185">Reference proteome</keyword>
<evidence type="ECO:0000313" key="13">
    <source>
        <dbReference type="Proteomes" id="UP000269883"/>
    </source>
</evidence>
<name>A0A2Z6AWK8_9BACT</name>
<dbReference type="Gene3D" id="1.10.10.60">
    <property type="entry name" value="Homeodomain-like"/>
    <property type="match status" value="1"/>
</dbReference>
<gene>
    <name evidence="12" type="ORF">DFE_0847</name>
</gene>
<dbReference type="GO" id="GO:0003677">
    <property type="term" value="F:DNA binding"/>
    <property type="evidence" value="ECO:0007669"/>
    <property type="project" value="UniProtKB-KW"/>
</dbReference>
<dbReference type="Pfam" id="PF04963">
    <property type="entry name" value="Sigma54_CBD"/>
    <property type="match status" value="1"/>
</dbReference>
<dbReference type="GO" id="GO:0001216">
    <property type="term" value="F:DNA-binding transcription activator activity"/>
    <property type="evidence" value="ECO:0007669"/>
    <property type="project" value="InterPro"/>
</dbReference>
<accession>A0A2Z6AWK8</accession>
<evidence type="ECO:0000259" key="11">
    <source>
        <dbReference type="Pfam" id="PF04963"/>
    </source>
</evidence>
<dbReference type="PRINTS" id="PR00045">
    <property type="entry name" value="SIGMA54FCT"/>
</dbReference>